<dbReference type="InterPro" id="IPR017871">
    <property type="entry name" value="ABC_transporter-like_CS"/>
</dbReference>
<gene>
    <name evidence="18" type="ORF">GCU68_04290</name>
</gene>
<evidence type="ECO:0000256" key="7">
    <source>
        <dbReference type="ARBA" id="ARBA00022840"/>
    </source>
</evidence>
<dbReference type="EC" id="7.3.2.6" evidence="13"/>
<dbReference type="SMART" id="SM00382">
    <property type="entry name" value="AAA"/>
    <property type="match status" value="1"/>
</dbReference>
<dbReference type="FunFam" id="3.40.50.300:FF:000425">
    <property type="entry name" value="Probable ABC transporter, ATP-binding subunit"/>
    <property type="match status" value="1"/>
</dbReference>
<evidence type="ECO:0000256" key="12">
    <source>
        <dbReference type="ARBA" id="ARBA00038781"/>
    </source>
</evidence>
<keyword evidence="19" id="KW-1185">Reference proteome</keyword>
<evidence type="ECO:0000256" key="8">
    <source>
        <dbReference type="ARBA" id="ARBA00023004"/>
    </source>
</evidence>
<evidence type="ECO:0000256" key="16">
    <source>
        <dbReference type="ARBA" id="ARBA00057369"/>
    </source>
</evidence>
<dbReference type="InterPro" id="IPR015853">
    <property type="entry name" value="ABC_transpr_FbpC"/>
</dbReference>
<evidence type="ECO:0000256" key="6">
    <source>
        <dbReference type="ARBA" id="ARBA00022741"/>
    </source>
</evidence>
<evidence type="ECO:0000256" key="1">
    <source>
        <dbReference type="ARBA" id="ARBA00004202"/>
    </source>
</evidence>
<accession>A0A5P9P0Z6</accession>
<sequence>MSCHDYCSESTAEQIELNARPTQCDVMTTSAISIESVTKSFREETVLRDIELEVEDGEFCVVLGPSGCGKSTLLKCIAGLIESDDGRISLDGRDASELSVQERELGYVFQEFEETLFPHKTVAENIAFGLEQGSRERSTAEIEATIDEMLELLAIEETKDDLPGALSGGQQQRVELARQLSRECSVMLFDDPLADLDYKLQKRMELEMRSLHSTLGSTFLYITHNQDQALKLADKVVVMNHGMIEQIGSPETVYHDPKTAFVCRFVGDSNVLMADGAPTNVDGETVDVETEIGSITATAQNGSEKSTGVVIIRPEAVSLETDDCDVTLTGTLEGRTYTGETTEFAVSLDGLDRDFHVVVPNSPDTGTVGDPIVLGWNADDALYFDELSVTDAVTAAELIDN</sequence>
<comment type="subcellular location">
    <subcellularLocation>
        <location evidence="1">Cell membrane</location>
        <topology evidence="1">Peripheral membrane protein</topology>
    </subcellularLocation>
</comment>
<dbReference type="GO" id="GO:0005524">
    <property type="term" value="F:ATP binding"/>
    <property type="evidence" value="ECO:0007669"/>
    <property type="project" value="UniProtKB-KW"/>
</dbReference>
<dbReference type="InterPro" id="IPR050093">
    <property type="entry name" value="ABC_SmlMolc_Importer"/>
</dbReference>
<evidence type="ECO:0000313" key="19">
    <source>
        <dbReference type="Proteomes" id="UP000326170"/>
    </source>
</evidence>
<keyword evidence="8" id="KW-0408">Iron</keyword>
<dbReference type="Pfam" id="PF00005">
    <property type="entry name" value="ABC_tran"/>
    <property type="match status" value="1"/>
</dbReference>
<dbReference type="InterPro" id="IPR013611">
    <property type="entry name" value="Transp-assoc_OB_typ2"/>
</dbReference>
<dbReference type="Gene3D" id="2.40.50.100">
    <property type="match status" value="1"/>
</dbReference>
<evidence type="ECO:0000313" key="18">
    <source>
        <dbReference type="EMBL" id="QFU81818.1"/>
    </source>
</evidence>
<keyword evidence="5" id="KW-0500">Molybdenum</keyword>
<dbReference type="PROSITE" id="PS50893">
    <property type="entry name" value="ABC_TRANSPORTER_2"/>
    <property type="match status" value="1"/>
</dbReference>
<evidence type="ECO:0000256" key="13">
    <source>
        <dbReference type="ARBA" id="ARBA00039025"/>
    </source>
</evidence>
<keyword evidence="3" id="KW-1003">Cell membrane</keyword>
<dbReference type="EMBL" id="CP045488">
    <property type="protein sequence ID" value="QFU81818.1"/>
    <property type="molecule type" value="Genomic_DNA"/>
</dbReference>
<name>A0A5P9P0Z6_9EURY</name>
<evidence type="ECO:0000259" key="17">
    <source>
        <dbReference type="PROSITE" id="PS50893"/>
    </source>
</evidence>
<protein>
    <recommendedName>
        <fullName evidence="14">Molybdate/tungstate import ATP-binding protein WtpC</fullName>
        <ecNumber evidence="13">7.3.2.6</ecNumber>
    </recommendedName>
</protein>
<evidence type="ECO:0000256" key="10">
    <source>
        <dbReference type="ARBA" id="ARBA00023136"/>
    </source>
</evidence>
<reference evidence="18 19" key="1">
    <citation type="journal article" date="2007" name="Int. J. Syst. Evol. Microbiol.">
        <title>Natronorubrum sulfidifaciens sp. nov., an extremely haloalkaliphilic archaeon isolated from Aiding salt lake in Xin-Jiang, China.</title>
        <authorList>
            <person name="Cui H.L."/>
            <person name="Tohty D."/>
            <person name="Liu H.C."/>
            <person name="Liu S.J."/>
            <person name="Oren A."/>
            <person name="Zhou P.J."/>
        </authorList>
    </citation>
    <scope>NUCLEOTIDE SEQUENCE [LARGE SCALE GENOMIC DNA]</scope>
    <source>
        <strain evidence="18 19">7-3</strain>
    </source>
</reference>
<dbReference type="GO" id="GO:0016887">
    <property type="term" value="F:ATP hydrolysis activity"/>
    <property type="evidence" value="ECO:0007669"/>
    <property type="project" value="InterPro"/>
</dbReference>
<comment type="similarity">
    <text evidence="11">Belongs to the ABC transporter superfamily. Sulfate/tungstate importer (TC 3.A.1.6) family.</text>
</comment>
<keyword evidence="7 18" id="KW-0067">ATP-binding</keyword>
<evidence type="ECO:0000256" key="11">
    <source>
        <dbReference type="ARBA" id="ARBA00038307"/>
    </source>
</evidence>
<dbReference type="SUPFAM" id="SSF50331">
    <property type="entry name" value="MOP-like"/>
    <property type="match status" value="1"/>
</dbReference>
<evidence type="ECO:0000256" key="2">
    <source>
        <dbReference type="ARBA" id="ARBA00022448"/>
    </source>
</evidence>
<keyword evidence="2" id="KW-0813">Transport</keyword>
<dbReference type="GO" id="GO:1901238">
    <property type="term" value="F:ABC-type tungstate transporter activity"/>
    <property type="evidence" value="ECO:0007669"/>
    <property type="project" value="UniProtKB-EC"/>
</dbReference>
<comment type="function">
    <text evidence="16">Part of the ABC transporter complex WtpABC involved in molybdate/tungstate import. Responsible for energy coupling to the transport system.</text>
</comment>
<dbReference type="Gene3D" id="3.40.50.300">
    <property type="entry name" value="P-loop containing nucleotide triphosphate hydrolases"/>
    <property type="match status" value="1"/>
</dbReference>
<evidence type="ECO:0000256" key="5">
    <source>
        <dbReference type="ARBA" id="ARBA00022505"/>
    </source>
</evidence>
<dbReference type="InterPro" id="IPR008995">
    <property type="entry name" value="Mo/tungstate-bd_C_term_dom"/>
</dbReference>
<evidence type="ECO:0000256" key="4">
    <source>
        <dbReference type="ARBA" id="ARBA00022496"/>
    </source>
</evidence>
<dbReference type="KEGG" id="nas:GCU68_04290"/>
<dbReference type="InterPro" id="IPR003439">
    <property type="entry name" value="ABC_transporter-like_ATP-bd"/>
</dbReference>
<dbReference type="Pfam" id="PF08402">
    <property type="entry name" value="TOBE_2"/>
    <property type="match status" value="1"/>
</dbReference>
<dbReference type="GO" id="GO:0043190">
    <property type="term" value="C:ATP-binding cassette (ABC) transporter complex"/>
    <property type="evidence" value="ECO:0007669"/>
    <property type="project" value="InterPro"/>
</dbReference>
<dbReference type="PANTHER" id="PTHR42781:SF4">
    <property type="entry name" value="SPERMIDINE_PUTRESCINE IMPORT ATP-BINDING PROTEIN POTA"/>
    <property type="match status" value="1"/>
</dbReference>
<dbReference type="AlphaFoldDB" id="A0A5P9P0Z6"/>
<evidence type="ECO:0000256" key="9">
    <source>
        <dbReference type="ARBA" id="ARBA00023065"/>
    </source>
</evidence>
<evidence type="ECO:0000256" key="15">
    <source>
        <dbReference type="ARBA" id="ARBA00047936"/>
    </source>
</evidence>
<dbReference type="InterPro" id="IPR027417">
    <property type="entry name" value="P-loop_NTPase"/>
</dbReference>
<dbReference type="PROSITE" id="PS00211">
    <property type="entry name" value="ABC_TRANSPORTER_1"/>
    <property type="match status" value="1"/>
</dbReference>
<evidence type="ECO:0000256" key="14">
    <source>
        <dbReference type="ARBA" id="ARBA00041133"/>
    </source>
</evidence>
<organism evidence="18 19">
    <name type="scientific">Natronorubrum aibiense</name>
    <dbReference type="NCBI Taxonomy" id="348826"/>
    <lineage>
        <taxon>Archaea</taxon>
        <taxon>Methanobacteriati</taxon>
        <taxon>Methanobacteriota</taxon>
        <taxon>Stenosarchaea group</taxon>
        <taxon>Halobacteria</taxon>
        <taxon>Halobacteriales</taxon>
        <taxon>Natrialbaceae</taxon>
        <taxon>Natronorubrum</taxon>
    </lineage>
</organism>
<dbReference type="Proteomes" id="UP000326170">
    <property type="component" value="Chromosome"/>
</dbReference>
<dbReference type="SUPFAM" id="SSF52540">
    <property type="entry name" value="P-loop containing nucleoside triphosphate hydrolases"/>
    <property type="match status" value="1"/>
</dbReference>
<dbReference type="InterPro" id="IPR003593">
    <property type="entry name" value="AAA+_ATPase"/>
</dbReference>
<keyword evidence="10" id="KW-0472">Membrane</keyword>
<comment type="subunit">
    <text evidence="12">The complex is composed of two ATP-binding proteins (WtpC), two transmembrane proteins (WtpB) and a solute-binding protein (WtpA).</text>
</comment>
<dbReference type="GO" id="GO:0015408">
    <property type="term" value="F:ABC-type ferric iron transporter activity"/>
    <property type="evidence" value="ECO:0007669"/>
    <property type="project" value="InterPro"/>
</dbReference>
<keyword evidence="9" id="KW-0406">Ion transport</keyword>
<dbReference type="PANTHER" id="PTHR42781">
    <property type="entry name" value="SPERMIDINE/PUTRESCINE IMPORT ATP-BINDING PROTEIN POTA"/>
    <property type="match status" value="1"/>
</dbReference>
<evidence type="ECO:0000256" key="3">
    <source>
        <dbReference type="ARBA" id="ARBA00022475"/>
    </source>
</evidence>
<proteinExistence type="inferred from homology"/>
<feature type="domain" description="ABC transporter" evidence="17">
    <location>
        <begin position="32"/>
        <end position="266"/>
    </location>
</feature>
<keyword evidence="6" id="KW-0547">Nucleotide-binding</keyword>
<keyword evidence="4" id="KW-0410">Iron transport</keyword>
<dbReference type="CDD" id="cd03259">
    <property type="entry name" value="ABC_Carb_Solutes_like"/>
    <property type="match status" value="1"/>
</dbReference>
<comment type="catalytic activity">
    <reaction evidence="15">
        <text>tungstate(in) + ATP + H2O = tungstate(out) + ADP + phosphate + H(+)</text>
        <dbReference type="Rhea" id="RHEA:35027"/>
        <dbReference type="ChEBI" id="CHEBI:15377"/>
        <dbReference type="ChEBI" id="CHEBI:15378"/>
        <dbReference type="ChEBI" id="CHEBI:30616"/>
        <dbReference type="ChEBI" id="CHEBI:43474"/>
        <dbReference type="ChEBI" id="CHEBI:46502"/>
        <dbReference type="ChEBI" id="CHEBI:456216"/>
        <dbReference type="EC" id="7.3.2.6"/>
    </reaction>
</comment>